<gene>
    <name evidence="2" type="ORF">JBS370_LOCUS20998</name>
    <name evidence="1" type="ORF">ZHD862_LOCUS5063</name>
</gene>
<dbReference type="PANTHER" id="PTHR31389">
    <property type="entry name" value="LD39211P"/>
    <property type="match status" value="1"/>
</dbReference>
<evidence type="ECO:0000313" key="3">
    <source>
        <dbReference type="Proteomes" id="UP000663836"/>
    </source>
</evidence>
<proteinExistence type="predicted"/>
<name>A0A819HTW7_9BILA</name>
<organism evidence="2 3">
    <name type="scientific">Rotaria sordida</name>
    <dbReference type="NCBI Taxonomy" id="392033"/>
    <lineage>
        <taxon>Eukaryota</taxon>
        <taxon>Metazoa</taxon>
        <taxon>Spiralia</taxon>
        <taxon>Gnathifera</taxon>
        <taxon>Rotifera</taxon>
        <taxon>Eurotatoria</taxon>
        <taxon>Bdelloidea</taxon>
        <taxon>Philodinida</taxon>
        <taxon>Philodinidae</taxon>
        <taxon>Rotaria</taxon>
    </lineage>
</organism>
<dbReference type="Proteomes" id="UP000663836">
    <property type="component" value="Unassembled WGS sequence"/>
</dbReference>
<protein>
    <submittedName>
        <fullName evidence="2">Uncharacterized protein</fullName>
    </submittedName>
</protein>
<dbReference type="PANTHER" id="PTHR31389:SF4">
    <property type="entry name" value="LD39211P"/>
    <property type="match status" value="1"/>
</dbReference>
<dbReference type="Pfam" id="PF07801">
    <property type="entry name" value="DUF1647"/>
    <property type="match status" value="1"/>
</dbReference>
<accession>A0A819HTW7</accession>
<comment type="caution">
    <text evidence="2">The sequence shown here is derived from an EMBL/GenBank/DDBJ whole genome shotgun (WGS) entry which is preliminary data.</text>
</comment>
<evidence type="ECO:0000313" key="2">
    <source>
        <dbReference type="EMBL" id="CAF3903368.1"/>
    </source>
</evidence>
<evidence type="ECO:0000313" key="1">
    <source>
        <dbReference type="EMBL" id="CAF0854834.1"/>
    </source>
</evidence>
<dbReference type="EMBL" id="CAJNOT010000130">
    <property type="protein sequence ID" value="CAF0854834.1"/>
    <property type="molecule type" value="Genomic_DNA"/>
</dbReference>
<sequence length="292" mass="33061">MPIKRPHDQYFVSKLNNRLSIFPNATNRHDFILVTASSAQFVDRLENLIGSIHFHEPHVSILVFDLGMTDSQLSRISCMVNIQIELFPFDIYPPHVTNLDLFAYKALLLKKTFEKYRFKTKTIFYLDAGTELRSSLDPIIEVIQTHGYFLTQQKTLIVNHTDEQTFTALNTTMNDFRTDSHFQIAGGILGFTTTQSGFYKDILMPFVACSLNVDCIAPITSRSLTTHRFDQSVLSILVYKVGYKVESAERFHGDFASAPELDTIVVDFSLPSIGKYTTGVDERLSPELGTPA</sequence>
<dbReference type="InterPro" id="IPR012444">
    <property type="entry name" value="DUF1647"/>
</dbReference>
<dbReference type="Proteomes" id="UP000663864">
    <property type="component" value="Unassembled WGS sequence"/>
</dbReference>
<dbReference type="AlphaFoldDB" id="A0A819HTW7"/>
<dbReference type="EMBL" id="CAJOBD010002723">
    <property type="protein sequence ID" value="CAF3903368.1"/>
    <property type="molecule type" value="Genomic_DNA"/>
</dbReference>
<reference evidence="2" key="1">
    <citation type="submission" date="2021-02" db="EMBL/GenBank/DDBJ databases">
        <authorList>
            <person name="Nowell W R."/>
        </authorList>
    </citation>
    <scope>NUCLEOTIDE SEQUENCE</scope>
</reference>